<feature type="signal peptide" evidence="1">
    <location>
        <begin position="1"/>
        <end position="18"/>
    </location>
</feature>
<name>A6ZUW2_YEAS7</name>
<dbReference type="Pfam" id="PF17366">
    <property type="entry name" value="AGA2"/>
    <property type="match status" value="1"/>
</dbReference>
<dbReference type="Proteomes" id="UP000007060">
    <property type="component" value="Unassembled WGS sequence"/>
</dbReference>
<sequence>MQLLRCFSIFSVIASVLAQELTTICEQIPSPTLESTPYSLSTTTILANGKAMQGVFEYYKSVTFVSNCGSHPSTTSKDSPINTQYVF</sequence>
<proteinExistence type="predicted"/>
<dbReference type="HOGENOM" id="CLU_189322_0_0_1"/>
<organism evidence="2 3">
    <name type="scientific">Saccharomyces cerevisiae (strain YJM789)</name>
    <name type="common">Baker's yeast</name>
    <dbReference type="NCBI Taxonomy" id="307796"/>
    <lineage>
        <taxon>Eukaryota</taxon>
        <taxon>Fungi</taxon>
        <taxon>Dikarya</taxon>
        <taxon>Ascomycota</taxon>
        <taxon>Saccharomycotina</taxon>
        <taxon>Saccharomycetes</taxon>
        <taxon>Saccharomycetales</taxon>
        <taxon>Saccharomycetaceae</taxon>
        <taxon>Saccharomyces</taxon>
    </lineage>
</organism>
<evidence type="ECO:0000313" key="2">
    <source>
        <dbReference type="EMBL" id="EDN61570.1"/>
    </source>
</evidence>
<dbReference type="InterPro" id="IPR014404">
    <property type="entry name" value="Aga2"/>
</dbReference>
<gene>
    <name evidence="2" type="primary">AGA2</name>
    <name evidence="2" type="ORF">SCY_2195</name>
</gene>
<dbReference type="EMBL" id="AAFW02000102">
    <property type="protein sequence ID" value="EDN61570.1"/>
    <property type="molecule type" value="Genomic_DNA"/>
</dbReference>
<dbReference type="GO" id="GO:0009277">
    <property type="term" value="C:fungal-type cell wall"/>
    <property type="evidence" value="ECO:0007669"/>
    <property type="project" value="InterPro"/>
</dbReference>
<dbReference type="AlphaFoldDB" id="A6ZUW2"/>
<evidence type="ECO:0000313" key="3">
    <source>
        <dbReference type="Proteomes" id="UP000007060"/>
    </source>
</evidence>
<protein>
    <submittedName>
        <fullName evidence="2">A-agglutinin adhesion subunit</fullName>
    </submittedName>
</protein>
<evidence type="ECO:0000256" key="1">
    <source>
        <dbReference type="SAM" id="SignalP"/>
    </source>
</evidence>
<dbReference type="PIRSF" id="PIRSF002695">
    <property type="entry name" value="A-agglutinin"/>
    <property type="match status" value="1"/>
</dbReference>
<keyword evidence="1" id="KW-0732">Signal</keyword>
<accession>A6ZUW2</accession>
<comment type="caution">
    <text evidence="2">The sequence shown here is derived from an EMBL/GenBank/DDBJ whole genome shotgun (WGS) entry which is preliminary data.</text>
</comment>
<dbReference type="GO" id="GO:0050839">
    <property type="term" value="F:cell adhesion molecule binding"/>
    <property type="evidence" value="ECO:0007669"/>
    <property type="project" value="InterPro"/>
</dbReference>
<reference evidence="2 3" key="1">
    <citation type="journal article" date="2007" name="Proc. Natl. Acad. Sci. U.S.A.">
        <title>Genome sequencing and comparative analysis of Saccharomyces cerevisiae strain YJM789.</title>
        <authorList>
            <person name="Wei W."/>
            <person name="McCusker J.H."/>
            <person name="Hyman R.W."/>
            <person name="Jones T."/>
            <person name="Ning Y."/>
            <person name="Cao Z."/>
            <person name="Gu Z."/>
            <person name="Bruno D."/>
            <person name="Miranda M."/>
            <person name="Nguyen M."/>
            <person name="Wilhelmy J."/>
            <person name="Komp C."/>
            <person name="Tamse R."/>
            <person name="Wang X."/>
            <person name="Jia P."/>
            <person name="Luedi P."/>
            <person name="Oefner P.J."/>
            <person name="David L."/>
            <person name="Dietrich F.S."/>
            <person name="Li Y."/>
            <person name="Davis R.W."/>
            <person name="Steinmetz L.M."/>
        </authorList>
    </citation>
    <scope>NUCLEOTIDE SEQUENCE [LARGE SCALE GENOMIC DNA]</scope>
    <source>
        <strain evidence="2 3">YJM789</strain>
    </source>
</reference>
<dbReference type="GO" id="GO:0000752">
    <property type="term" value="P:agglutination involved in conjugation with cellular fusion"/>
    <property type="evidence" value="ECO:0007669"/>
    <property type="project" value="InterPro"/>
</dbReference>
<feature type="chain" id="PRO_5002706150" evidence="1">
    <location>
        <begin position="19"/>
        <end position="87"/>
    </location>
</feature>
<dbReference type="OrthoDB" id="4069335at2759"/>